<evidence type="ECO:0000313" key="3">
    <source>
        <dbReference type="Proteomes" id="UP001152484"/>
    </source>
</evidence>
<evidence type="ECO:0000313" key="2">
    <source>
        <dbReference type="EMBL" id="CAH9096559.1"/>
    </source>
</evidence>
<keyword evidence="3" id="KW-1185">Reference proteome</keyword>
<feature type="region of interest" description="Disordered" evidence="1">
    <location>
        <begin position="30"/>
        <end position="51"/>
    </location>
</feature>
<dbReference type="EMBL" id="CAMAPE010000035">
    <property type="protein sequence ID" value="CAH9096559.1"/>
    <property type="molecule type" value="Genomic_DNA"/>
</dbReference>
<evidence type="ECO:0000256" key="1">
    <source>
        <dbReference type="SAM" id="MobiDB-lite"/>
    </source>
</evidence>
<dbReference type="AlphaFoldDB" id="A0A9P1ED01"/>
<name>A0A9P1ED01_CUSEU</name>
<gene>
    <name evidence="2" type="ORF">CEURO_LOCUS13453</name>
</gene>
<comment type="caution">
    <text evidence="2">The sequence shown here is derived from an EMBL/GenBank/DDBJ whole genome shotgun (WGS) entry which is preliminary data.</text>
</comment>
<organism evidence="2 3">
    <name type="scientific">Cuscuta europaea</name>
    <name type="common">European dodder</name>
    <dbReference type="NCBI Taxonomy" id="41803"/>
    <lineage>
        <taxon>Eukaryota</taxon>
        <taxon>Viridiplantae</taxon>
        <taxon>Streptophyta</taxon>
        <taxon>Embryophyta</taxon>
        <taxon>Tracheophyta</taxon>
        <taxon>Spermatophyta</taxon>
        <taxon>Magnoliopsida</taxon>
        <taxon>eudicotyledons</taxon>
        <taxon>Gunneridae</taxon>
        <taxon>Pentapetalae</taxon>
        <taxon>asterids</taxon>
        <taxon>lamiids</taxon>
        <taxon>Solanales</taxon>
        <taxon>Convolvulaceae</taxon>
        <taxon>Cuscuteae</taxon>
        <taxon>Cuscuta</taxon>
        <taxon>Cuscuta subgen. Cuscuta</taxon>
    </lineage>
</organism>
<proteinExistence type="predicted"/>
<sequence>MKDSKSLYTNAPNQFLFEFVIKIKVHVSNGKSSSPTVTVQPPTSPATTVTGHTCRHLHHLRCFRRHHRHLPPPSPGPPTNSLAAASNTVSPSITIWPMSPSTAATIPEHRRHRDNSDGIIMSLSWKIYGWE</sequence>
<dbReference type="Proteomes" id="UP001152484">
    <property type="component" value="Unassembled WGS sequence"/>
</dbReference>
<feature type="compositionally biased region" description="Low complexity" evidence="1">
    <location>
        <begin position="32"/>
        <end position="50"/>
    </location>
</feature>
<protein>
    <submittedName>
        <fullName evidence="2">Uncharacterized protein</fullName>
    </submittedName>
</protein>
<accession>A0A9P1ED01</accession>
<feature type="region of interest" description="Disordered" evidence="1">
    <location>
        <begin position="66"/>
        <end position="87"/>
    </location>
</feature>
<reference evidence="2" key="1">
    <citation type="submission" date="2022-07" db="EMBL/GenBank/DDBJ databases">
        <authorList>
            <person name="Macas J."/>
            <person name="Novak P."/>
            <person name="Neumann P."/>
        </authorList>
    </citation>
    <scope>NUCLEOTIDE SEQUENCE</scope>
</reference>